<dbReference type="STRING" id="869212.Turpa_2091"/>
<dbReference type="AlphaFoldDB" id="I4B630"/>
<dbReference type="EMBL" id="CP002959">
    <property type="protein sequence ID" value="AFM12737.1"/>
    <property type="molecule type" value="Genomic_DNA"/>
</dbReference>
<dbReference type="InterPro" id="IPR009822">
    <property type="entry name" value="YaeQ"/>
</dbReference>
<dbReference type="PATRIC" id="fig|869212.3.peg.2095"/>
<keyword evidence="2" id="KW-1185">Reference proteome</keyword>
<organism evidence="1 2">
    <name type="scientific">Turneriella parva (strain ATCC BAA-1111 / DSM 21527 / NCTC 11395 / H)</name>
    <name type="common">Leptospira parva</name>
    <dbReference type="NCBI Taxonomy" id="869212"/>
    <lineage>
        <taxon>Bacteria</taxon>
        <taxon>Pseudomonadati</taxon>
        <taxon>Spirochaetota</taxon>
        <taxon>Spirochaetia</taxon>
        <taxon>Leptospirales</taxon>
        <taxon>Leptospiraceae</taxon>
        <taxon>Turneriella</taxon>
    </lineage>
</organism>
<dbReference type="SMART" id="SM01322">
    <property type="entry name" value="YaeQ"/>
    <property type="match status" value="1"/>
</dbReference>
<dbReference type="Proteomes" id="UP000006048">
    <property type="component" value="Chromosome"/>
</dbReference>
<dbReference type="CDD" id="cd22368">
    <property type="entry name" value="YaeQ-like"/>
    <property type="match status" value="1"/>
</dbReference>
<dbReference type="KEGG" id="tpx:Turpa_2091"/>
<protein>
    <submittedName>
        <fullName evidence="1">YaeQ family protein</fullName>
    </submittedName>
</protein>
<dbReference type="OrthoDB" id="5293309at2"/>
<dbReference type="Pfam" id="PF07152">
    <property type="entry name" value="YaeQ"/>
    <property type="match status" value="1"/>
</dbReference>
<gene>
    <name evidence="1" type="ordered locus">Turpa_2091</name>
</gene>
<accession>I4B630</accession>
<sequence length="181" mass="20757">MAIKSTIFKADLQVTDTDRDYYEQHKLTLARHPSETDERMMVRLLVFGMHADPALELAGGVSTEDTPALWRKNLSGEILDWIDIGHPDEKRIRKACARARNVFIYSYGLGRSKPWWQSIQNDLGRFDNLSVLFLPDGQIKNLAQLAERTMQLYCTIQDSEITFADGQTELTVTPEIWLKPD</sequence>
<dbReference type="Gene3D" id="3.10.640.10">
    <property type="entry name" value="Restriction endonuclease-like alpha-beta roll domain"/>
    <property type="match status" value="1"/>
</dbReference>
<dbReference type="InterPro" id="IPR011335">
    <property type="entry name" value="Restrct_endonuc-II-like"/>
</dbReference>
<dbReference type="SUPFAM" id="SSF52980">
    <property type="entry name" value="Restriction endonuclease-like"/>
    <property type="match status" value="1"/>
</dbReference>
<name>I4B630_TURPD</name>
<dbReference type="PIRSF" id="PIRSF011484">
    <property type="entry name" value="YaeQ"/>
    <property type="match status" value="1"/>
</dbReference>
<dbReference type="HOGENOM" id="CLU_096741_0_0_12"/>
<proteinExistence type="predicted"/>
<reference evidence="1 2" key="1">
    <citation type="submission" date="2012-06" db="EMBL/GenBank/DDBJ databases">
        <title>The complete chromosome of genome of Turneriella parva DSM 21527.</title>
        <authorList>
            <consortium name="US DOE Joint Genome Institute (JGI-PGF)"/>
            <person name="Lucas S."/>
            <person name="Han J."/>
            <person name="Lapidus A."/>
            <person name="Bruce D."/>
            <person name="Goodwin L."/>
            <person name="Pitluck S."/>
            <person name="Peters L."/>
            <person name="Kyrpides N."/>
            <person name="Mavromatis K."/>
            <person name="Ivanova N."/>
            <person name="Mikhailova N."/>
            <person name="Chertkov O."/>
            <person name="Detter J.C."/>
            <person name="Tapia R."/>
            <person name="Han C."/>
            <person name="Land M."/>
            <person name="Hauser L."/>
            <person name="Markowitz V."/>
            <person name="Cheng J.-F."/>
            <person name="Hugenholtz P."/>
            <person name="Woyke T."/>
            <person name="Wu D."/>
            <person name="Gronow S."/>
            <person name="Wellnitz S."/>
            <person name="Brambilla E."/>
            <person name="Klenk H.-P."/>
            <person name="Eisen J.A."/>
        </authorList>
    </citation>
    <scope>NUCLEOTIDE SEQUENCE [LARGE SCALE GENOMIC DNA]</scope>
    <source>
        <strain evidence="2">ATCC BAA-1111 / DSM 21527 / NCTC 11395 / H</strain>
    </source>
</reference>
<evidence type="ECO:0000313" key="2">
    <source>
        <dbReference type="Proteomes" id="UP000006048"/>
    </source>
</evidence>
<evidence type="ECO:0000313" key="1">
    <source>
        <dbReference type="EMBL" id="AFM12737.1"/>
    </source>
</evidence>
<dbReference type="RefSeq" id="WP_014803243.1">
    <property type="nucleotide sequence ID" value="NC_018020.1"/>
</dbReference>
<dbReference type="PANTHER" id="PTHR38784">
    <property type="entry name" value="SUCROSE PHOSPHORYLASE"/>
    <property type="match status" value="1"/>
</dbReference>
<dbReference type="PANTHER" id="PTHR38784:SF1">
    <property type="entry name" value="SUCROSE PHOSPHORYLASE"/>
    <property type="match status" value="1"/>
</dbReference>
<dbReference type="InterPro" id="IPR038590">
    <property type="entry name" value="YaeQ_sf"/>
</dbReference>